<name>A0ACC2M6P4_PERAE</name>
<protein>
    <submittedName>
        <fullName evidence="1">Uncharacterized protein</fullName>
    </submittedName>
</protein>
<sequence>MVPHKFNNLKLLFELDLSNNRFAHKFPYVVLDLPSLKFLDLRFNEFEGKIPKSLFNKDLDAIFTNHNRFASDLPDNIRNSPVSAIVLTNNRFSGCVSVGLGNMSKTLNEIILMNNGFRSCISSEIRLLRKLTVLDFSFNRLMRPIPDAIGGMKKLEQLNPIDLIYKHHNIKKLVSQHLAEVPSILLAQTLQASSASIPNFSSAYMVAVESPHERNENDTDSAL</sequence>
<evidence type="ECO:0000313" key="1">
    <source>
        <dbReference type="EMBL" id="KAJ8641472.1"/>
    </source>
</evidence>
<accession>A0ACC2M6P4</accession>
<keyword evidence="2" id="KW-1185">Reference proteome</keyword>
<evidence type="ECO:0000313" key="2">
    <source>
        <dbReference type="Proteomes" id="UP001234297"/>
    </source>
</evidence>
<gene>
    <name evidence="1" type="ORF">MRB53_018166</name>
</gene>
<proteinExistence type="predicted"/>
<organism evidence="1 2">
    <name type="scientific">Persea americana</name>
    <name type="common">Avocado</name>
    <dbReference type="NCBI Taxonomy" id="3435"/>
    <lineage>
        <taxon>Eukaryota</taxon>
        <taxon>Viridiplantae</taxon>
        <taxon>Streptophyta</taxon>
        <taxon>Embryophyta</taxon>
        <taxon>Tracheophyta</taxon>
        <taxon>Spermatophyta</taxon>
        <taxon>Magnoliopsida</taxon>
        <taxon>Magnoliidae</taxon>
        <taxon>Laurales</taxon>
        <taxon>Lauraceae</taxon>
        <taxon>Persea</taxon>
    </lineage>
</organism>
<comment type="caution">
    <text evidence="1">The sequence shown here is derived from an EMBL/GenBank/DDBJ whole genome shotgun (WGS) entry which is preliminary data.</text>
</comment>
<reference evidence="1 2" key="1">
    <citation type="journal article" date="2022" name="Hortic Res">
        <title>A haplotype resolved chromosomal level avocado genome allows analysis of novel avocado genes.</title>
        <authorList>
            <person name="Nath O."/>
            <person name="Fletcher S.J."/>
            <person name="Hayward A."/>
            <person name="Shaw L.M."/>
            <person name="Masouleh A.K."/>
            <person name="Furtado A."/>
            <person name="Henry R.J."/>
            <person name="Mitter N."/>
        </authorList>
    </citation>
    <scope>NUCLEOTIDE SEQUENCE [LARGE SCALE GENOMIC DNA]</scope>
    <source>
        <strain evidence="2">cv. Hass</strain>
    </source>
</reference>
<dbReference type="Proteomes" id="UP001234297">
    <property type="component" value="Chromosome 5"/>
</dbReference>
<dbReference type="EMBL" id="CM056813">
    <property type="protein sequence ID" value="KAJ8641472.1"/>
    <property type="molecule type" value="Genomic_DNA"/>
</dbReference>